<comment type="caution">
    <text evidence="3">The sequence shown here is derived from an EMBL/GenBank/DDBJ whole genome shotgun (WGS) entry which is preliminary data.</text>
</comment>
<dbReference type="InterPro" id="IPR015422">
    <property type="entry name" value="PyrdxlP-dep_Trfase_small"/>
</dbReference>
<proteinExistence type="predicted"/>
<comment type="cofactor">
    <cofactor evidence="1">
        <name>pyridoxal 5'-phosphate</name>
        <dbReference type="ChEBI" id="CHEBI:597326"/>
    </cofactor>
</comment>
<protein>
    <recommendedName>
        <fullName evidence="4">Cystathionine gamma-synthase</fullName>
    </recommendedName>
</protein>
<dbReference type="AlphaFoldDB" id="X1K1Q0"/>
<dbReference type="GO" id="GO:0030170">
    <property type="term" value="F:pyridoxal phosphate binding"/>
    <property type="evidence" value="ECO:0007669"/>
    <property type="project" value="InterPro"/>
</dbReference>
<dbReference type="EMBL" id="BARU01045063">
    <property type="protein sequence ID" value="GAH84209.1"/>
    <property type="molecule type" value="Genomic_DNA"/>
</dbReference>
<dbReference type="Pfam" id="PF01053">
    <property type="entry name" value="Cys_Met_Meta_PP"/>
    <property type="match status" value="1"/>
</dbReference>
<sequence length="45" mass="4945">MENGKPNKIQKAMGLSPYLIRLSVGLEDVEDLISDLEQALSQVNS</sequence>
<reference evidence="3" key="1">
    <citation type="journal article" date="2014" name="Front. Microbiol.">
        <title>High frequency of phylogenetically diverse reductive dehalogenase-homologous genes in deep subseafloor sedimentary metagenomes.</title>
        <authorList>
            <person name="Kawai M."/>
            <person name="Futagami T."/>
            <person name="Toyoda A."/>
            <person name="Takaki Y."/>
            <person name="Nishi S."/>
            <person name="Hori S."/>
            <person name="Arai W."/>
            <person name="Tsubouchi T."/>
            <person name="Morono Y."/>
            <person name="Uchiyama I."/>
            <person name="Ito T."/>
            <person name="Fujiyama A."/>
            <person name="Inagaki F."/>
            <person name="Takami H."/>
        </authorList>
    </citation>
    <scope>NUCLEOTIDE SEQUENCE</scope>
    <source>
        <strain evidence="3">Expedition CK06-06</strain>
    </source>
</reference>
<evidence type="ECO:0008006" key="4">
    <source>
        <dbReference type="Google" id="ProtNLM"/>
    </source>
</evidence>
<gene>
    <name evidence="3" type="ORF">S03H2_68522</name>
</gene>
<evidence type="ECO:0000256" key="1">
    <source>
        <dbReference type="ARBA" id="ARBA00001933"/>
    </source>
</evidence>
<dbReference type="InterPro" id="IPR015424">
    <property type="entry name" value="PyrdxlP-dep_Trfase"/>
</dbReference>
<keyword evidence="2" id="KW-0663">Pyridoxal phosphate</keyword>
<dbReference type="GO" id="GO:0019346">
    <property type="term" value="P:transsulfuration"/>
    <property type="evidence" value="ECO:0007669"/>
    <property type="project" value="InterPro"/>
</dbReference>
<organism evidence="3">
    <name type="scientific">marine sediment metagenome</name>
    <dbReference type="NCBI Taxonomy" id="412755"/>
    <lineage>
        <taxon>unclassified sequences</taxon>
        <taxon>metagenomes</taxon>
        <taxon>ecological metagenomes</taxon>
    </lineage>
</organism>
<evidence type="ECO:0000313" key="3">
    <source>
        <dbReference type="EMBL" id="GAH84209.1"/>
    </source>
</evidence>
<dbReference type="InterPro" id="IPR000277">
    <property type="entry name" value="Cys/Met-Metab_PyrdxlP-dep_enz"/>
</dbReference>
<dbReference type="Gene3D" id="3.90.1150.10">
    <property type="entry name" value="Aspartate Aminotransferase, domain 1"/>
    <property type="match status" value="1"/>
</dbReference>
<name>X1K1Q0_9ZZZZ</name>
<accession>X1K1Q0</accession>
<evidence type="ECO:0000256" key="2">
    <source>
        <dbReference type="ARBA" id="ARBA00022898"/>
    </source>
</evidence>
<dbReference type="SUPFAM" id="SSF53383">
    <property type="entry name" value="PLP-dependent transferases"/>
    <property type="match status" value="1"/>
</dbReference>